<evidence type="ECO:0008006" key="4">
    <source>
        <dbReference type="Google" id="ProtNLM"/>
    </source>
</evidence>
<dbReference type="RefSeq" id="WP_141926081.1">
    <property type="nucleotide sequence ID" value="NZ_VFQC01000003.1"/>
</dbReference>
<keyword evidence="3" id="KW-1185">Reference proteome</keyword>
<dbReference type="Proteomes" id="UP000317422">
    <property type="component" value="Unassembled WGS sequence"/>
</dbReference>
<evidence type="ECO:0000313" key="2">
    <source>
        <dbReference type="EMBL" id="TQN27655.1"/>
    </source>
</evidence>
<reference evidence="2 3" key="1">
    <citation type="submission" date="2019-06" db="EMBL/GenBank/DDBJ databases">
        <title>Sequencing the genomes of 1000 actinobacteria strains.</title>
        <authorList>
            <person name="Klenk H.-P."/>
        </authorList>
    </citation>
    <scope>NUCLEOTIDE SEQUENCE [LARGE SCALE GENOMIC DNA]</scope>
    <source>
        <strain evidence="2 3">DSM 45015</strain>
    </source>
</reference>
<keyword evidence="1" id="KW-0732">Signal</keyword>
<name>A0A543N753_9ACTN</name>
<accession>A0A543N753</accession>
<feature type="signal peptide" evidence="1">
    <location>
        <begin position="1"/>
        <end position="25"/>
    </location>
</feature>
<protein>
    <recommendedName>
        <fullName evidence="4">Beta/gamma crystallin</fullName>
    </recommendedName>
</protein>
<feature type="chain" id="PRO_5022153726" description="Beta/gamma crystallin" evidence="1">
    <location>
        <begin position="26"/>
        <end position="106"/>
    </location>
</feature>
<sequence length="106" mass="11158">MRLRVPAVLSAAAAAAFLAAPPAHGQTGSLEMYSGPGINYQVLDVGDGCHTFDRRMVGFADSDPVADYMFYSGPDCTGAPLGSGRDDSQWIPPLDGVRSVHLQFDG</sequence>
<evidence type="ECO:0000313" key="3">
    <source>
        <dbReference type="Proteomes" id="UP000317422"/>
    </source>
</evidence>
<dbReference type="OrthoDB" id="3432051at2"/>
<organism evidence="2 3">
    <name type="scientific">Haloactinospora alba</name>
    <dbReference type="NCBI Taxonomy" id="405555"/>
    <lineage>
        <taxon>Bacteria</taxon>
        <taxon>Bacillati</taxon>
        <taxon>Actinomycetota</taxon>
        <taxon>Actinomycetes</taxon>
        <taxon>Streptosporangiales</taxon>
        <taxon>Nocardiopsidaceae</taxon>
        <taxon>Haloactinospora</taxon>
    </lineage>
</organism>
<proteinExistence type="predicted"/>
<dbReference type="AlphaFoldDB" id="A0A543N753"/>
<evidence type="ECO:0000256" key="1">
    <source>
        <dbReference type="SAM" id="SignalP"/>
    </source>
</evidence>
<gene>
    <name evidence="2" type="ORF">FHX37_4379</name>
</gene>
<dbReference type="EMBL" id="VFQC01000003">
    <property type="protein sequence ID" value="TQN27655.1"/>
    <property type="molecule type" value="Genomic_DNA"/>
</dbReference>
<comment type="caution">
    <text evidence="2">The sequence shown here is derived from an EMBL/GenBank/DDBJ whole genome shotgun (WGS) entry which is preliminary data.</text>
</comment>